<reference evidence="2" key="1">
    <citation type="submission" date="2016-10" db="EMBL/GenBank/DDBJ databases">
        <authorList>
            <person name="Varghese N."/>
            <person name="Submissions S."/>
        </authorList>
    </citation>
    <scope>NUCLEOTIDE SEQUENCE [LARGE SCALE GENOMIC DNA]</scope>
    <source>
        <strain evidence="2">NLAE-zl-G277</strain>
    </source>
</reference>
<gene>
    <name evidence="1" type="ORF">SAMN05216313_12442</name>
</gene>
<proteinExistence type="predicted"/>
<dbReference type="InterPro" id="IPR014998">
    <property type="entry name" value="DUF1848"/>
</dbReference>
<dbReference type="EMBL" id="FOIM01000024">
    <property type="protein sequence ID" value="SEU01478.1"/>
    <property type="molecule type" value="Genomic_DNA"/>
</dbReference>
<organism evidence="1 2">
    <name type="scientific">Enterocloster lavalensis</name>
    <dbReference type="NCBI Taxonomy" id="460384"/>
    <lineage>
        <taxon>Bacteria</taxon>
        <taxon>Bacillati</taxon>
        <taxon>Bacillota</taxon>
        <taxon>Clostridia</taxon>
        <taxon>Lachnospirales</taxon>
        <taxon>Lachnospiraceae</taxon>
        <taxon>Enterocloster</taxon>
    </lineage>
</organism>
<dbReference type="STRING" id="460384.SAMN05216313_12442"/>
<keyword evidence="2" id="KW-1185">Reference proteome</keyword>
<sequence>MILSASRRTDLPNYYSDWFLNRVREGFLDVRNPFNARQISRISLSPEVVDCIVFWTKNPAPMLGRLRELEGYDFYFQFTLTGYGAEVEAGLPDKRQVLIPTFKRLAQELGRERVVWRYDPIFISGRYTPEYHLKAFGEIARSLCGSADLVVISFLDLYQKIRRNMERLEMEPMGTEAMLELAGAMAKIAYNCGMAIESCAEAVDLSGAGVAHGSCIDRKRIERITGCRIRCRKDANQRLECGCVESVDAGSYNTCLNGCAYCYATFDRERILEHRAVFDPHSTILGAPPGPEDTVRPRATQSFKVPQMSLFDENGPDQ</sequence>
<dbReference type="Proteomes" id="UP000198508">
    <property type="component" value="Unassembled WGS sequence"/>
</dbReference>
<name>A0A1I0IY04_9FIRM</name>
<dbReference type="Pfam" id="PF08902">
    <property type="entry name" value="DUF1848"/>
    <property type="match status" value="1"/>
</dbReference>
<dbReference type="AlphaFoldDB" id="A0A1I0IY04"/>
<accession>A0A1I0IY04</accession>
<evidence type="ECO:0000313" key="2">
    <source>
        <dbReference type="Proteomes" id="UP000198508"/>
    </source>
</evidence>
<evidence type="ECO:0000313" key="1">
    <source>
        <dbReference type="EMBL" id="SEU01478.1"/>
    </source>
</evidence>
<dbReference type="RefSeq" id="WP_092367824.1">
    <property type="nucleotide sequence ID" value="NZ_FOIM01000024.1"/>
</dbReference>
<protein>
    <recommendedName>
        <fullName evidence="3">DUF1848 domain-containing protein</fullName>
    </recommendedName>
</protein>
<evidence type="ECO:0008006" key="3">
    <source>
        <dbReference type="Google" id="ProtNLM"/>
    </source>
</evidence>